<dbReference type="GO" id="GO:0031146">
    <property type="term" value="P:SCF-dependent proteasomal ubiquitin-dependent protein catabolic process"/>
    <property type="evidence" value="ECO:0007669"/>
    <property type="project" value="TreeGrafter"/>
</dbReference>
<dbReference type="Gene3D" id="1.20.1280.50">
    <property type="match status" value="1"/>
</dbReference>
<dbReference type="Gene3D" id="3.80.10.10">
    <property type="entry name" value="Ribonuclease Inhibitor"/>
    <property type="match status" value="2"/>
</dbReference>
<dbReference type="AlphaFoldDB" id="A0AAV7GN44"/>
<evidence type="ECO:0000313" key="3">
    <source>
        <dbReference type="Proteomes" id="UP000775213"/>
    </source>
</evidence>
<dbReference type="SUPFAM" id="SSF52047">
    <property type="entry name" value="RNI-like"/>
    <property type="match status" value="1"/>
</dbReference>
<sequence>MHTNHHRHRHGHRLRSCPDFFVPDKPSFKNVVFKMPPADQTLKLDPTPSRSSSSSRSPSPSRAFGHDATALLSDELLLRILSAVRGSHLVSIGLVSKRWLRLVDRLRRSLTLLDWSFLAGHSRRLTARFQELTDVDLVPAAFRPLSSSSPVILTRGRYSLQMDPLSSHSVGDLPLLDSQAINNGLDVLGRGCPALQRLCTVAPLESEFGLATVALECATLQALELHRCTDTALRPISAFKNLQILRLVASVDGLYAGPGVTDIGLTILAHGCKRVVKLELGGCEASFDGISAIGRCCAMLEELTICDDSKMEGGWLAALSYCGNLKTLRLQSCRNVVSLAGPMEHLGCCPTIERLLLLRCQLRDKTSLKALFVVCEYVKEIGFHSCWGLDNDMFSISSILRRVKLLSLEGCSKITTEGLESVILSWKDLQSLTVVSCNSIKDDEVSPALSGLFSILKEFKWRPDSRNRNGEERRKVFQETAWLNINCSERLCLPPLPFKRMLVELKLNLGQMLKVDEKAHNFVLLDVIKKYRVSFFIVGGSS</sequence>
<name>A0AAV7GN44_DENCH</name>
<dbReference type="InterPro" id="IPR036047">
    <property type="entry name" value="F-box-like_dom_sf"/>
</dbReference>
<dbReference type="Proteomes" id="UP000775213">
    <property type="component" value="Unassembled WGS sequence"/>
</dbReference>
<dbReference type="CDD" id="cd09917">
    <property type="entry name" value="F-box_SF"/>
    <property type="match status" value="1"/>
</dbReference>
<feature type="compositionally biased region" description="Low complexity" evidence="1">
    <location>
        <begin position="48"/>
        <end position="62"/>
    </location>
</feature>
<evidence type="ECO:0008006" key="4">
    <source>
        <dbReference type="Google" id="ProtNLM"/>
    </source>
</evidence>
<proteinExistence type="predicted"/>
<protein>
    <recommendedName>
        <fullName evidence="4">F-box protein</fullName>
    </recommendedName>
</protein>
<accession>A0AAV7GN44</accession>
<reference evidence="2 3" key="1">
    <citation type="journal article" date="2021" name="Hortic Res">
        <title>Chromosome-scale assembly of the Dendrobium chrysotoxum genome enhances the understanding of orchid evolution.</title>
        <authorList>
            <person name="Zhang Y."/>
            <person name="Zhang G.Q."/>
            <person name="Zhang D."/>
            <person name="Liu X.D."/>
            <person name="Xu X.Y."/>
            <person name="Sun W.H."/>
            <person name="Yu X."/>
            <person name="Zhu X."/>
            <person name="Wang Z.W."/>
            <person name="Zhao X."/>
            <person name="Zhong W.Y."/>
            <person name="Chen H."/>
            <person name="Yin W.L."/>
            <person name="Huang T."/>
            <person name="Niu S.C."/>
            <person name="Liu Z.J."/>
        </authorList>
    </citation>
    <scope>NUCLEOTIDE SEQUENCE [LARGE SCALE GENOMIC DNA]</scope>
    <source>
        <strain evidence="2">Lindl</strain>
    </source>
</reference>
<dbReference type="PANTHER" id="PTHR13318">
    <property type="entry name" value="PARTNER OF PAIRED, ISOFORM B-RELATED"/>
    <property type="match status" value="1"/>
</dbReference>
<keyword evidence="3" id="KW-1185">Reference proteome</keyword>
<dbReference type="PANTHER" id="PTHR13318:SF74">
    <property type="entry name" value="OS02G0658500 PROTEIN"/>
    <property type="match status" value="1"/>
</dbReference>
<evidence type="ECO:0000256" key="1">
    <source>
        <dbReference type="SAM" id="MobiDB-lite"/>
    </source>
</evidence>
<feature type="region of interest" description="Disordered" evidence="1">
    <location>
        <begin position="39"/>
        <end position="63"/>
    </location>
</feature>
<comment type="caution">
    <text evidence="2">The sequence shown here is derived from an EMBL/GenBank/DDBJ whole genome shotgun (WGS) entry which is preliminary data.</text>
</comment>
<dbReference type="InterPro" id="IPR032675">
    <property type="entry name" value="LRR_dom_sf"/>
</dbReference>
<gene>
    <name evidence="2" type="ORF">IEQ34_014980</name>
</gene>
<evidence type="ECO:0000313" key="2">
    <source>
        <dbReference type="EMBL" id="KAH0457073.1"/>
    </source>
</evidence>
<dbReference type="EMBL" id="JAGFBR010000013">
    <property type="protein sequence ID" value="KAH0457073.1"/>
    <property type="molecule type" value="Genomic_DNA"/>
</dbReference>
<dbReference type="GO" id="GO:0019005">
    <property type="term" value="C:SCF ubiquitin ligase complex"/>
    <property type="evidence" value="ECO:0007669"/>
    <property type="project" value="TreeGrafter"/>
</dbReference>
<organism evidence="2 3">
    <name type="scientific">Dendrobium chrysotoxum</name>
    <name type="common">Orchid</name>
    <dbReference type="NCBI Taxonomy" id="161865"/>
    <lineage>
        <taxon>Eukaryota</taxon>
        <taxon>Viridiplantae</taxon>
        <taxon>Streptophyta</taxon>
        <taxon>Embryophyta</taxon>
        <taxon>Tracheophyta</taxon>
        <taxon>Spermatophyta</taxon>
        <taxon>Magnoliopsida</taxon>
        <taxon>Liliopsida</taxon>
        <taxon>Asparagales</taxon>
        <taxon>Orchidaceae</taxon>
        <taxon>Epidendroideae</taxon>
        <taxon>Malaxideae</taxon>
        <taxon>Dendrobiinae</taxon>
        <taxon>Dendrobium</taxon>
    </lineage>
</organism>
<dbReference type="SUPFAM" id="SSF81383">
    <property type="entry name" value="F-box domain"/>
    <property type="match status" value="1"/>
</dbReference>